<feature type="domain" description="HMA" evidence="7">
    <location>
        <begin position="2"/>
        <end position="66"/>
    </location>
</feature>
<keyword evidence="2 6" id="KW-0812">Transmembrane</keyword>
<evidence type="ECO:0000313" key="8">
    <source>
        <dbReference type="EMBL" id="RIW15763.1"/>
    </source>
</evidence>
<organism evidence="8 9">
    <name type="scientific">Algoriphagus lacus</name>
    <dbReference type="NCBI Taxonomy" id="2056311"/>
    <lineage>
        <taxon>Bacteria</taxon>
        <taxon>Pseudomonadati</taxon>
        <taxon>Bacteroidota</taxon>
        <taxon>Cytophagia</taxon>
        <taxon>Cytophagales</taxon>
        <taxon>Cyclobacteriaceae</taxon>
        <taxon>Algoriphagus</taxon>
    </lineage>
</organism>
<dbReference type="AlphaFoldDB" id="A0A418PS93"/>
<dbReference type="InterPro" id="IPR050681">
    <property type="entry name" value="CDF/SLC30A"/>
</dbReference>
<keyword evidence="3" id="KW-0864">Zinc transport</keyword>
<evidence type="ECO:0000259" key="7">
    <source>
        <dbReference type="PROSITE" id="PS50846"/>
    </source>
</evidence>
<evidence type="ECO:0000256" key="3">
    <source>
        <dbReference type="ARBA" id="ARBA00022906"/>
    </source>
</evidence>
<evidence type="ECO:0000313" key="9">
    <source>
        <dbReference type="Proteomes" id="UP000283522"/>
    </source>
</evidence>
<dbReference type="Pfam" id="PF01545">
    <property type="entry name" value="Cation_efflux"/>
    <property type="match status" value="1"/>
</dbReference>
<dbReference type="InterPro" id="IPR058533">
    <property type="entry name" value="Cation_efflux_TM"/>
</dbReference>
<evidence type="ECO:0000256" key="1">
    <source>
        <dbReference type="ARBA" id="ARBA00004141"/>
    </source>
</evidence>
<dbReference type="OrthoDB" id="9799649at2"/>
<sequence>MQESIFKIPKMDCPSEENLIRLKLNDLSGLKQLEFDLEKRELKVWHQEEILPQVTQALENLNLGSKWVVSKVANPVDASEDKDQRKLLWTVLAINFIFFILESLFGFISKSMGLVADGLDMLADALVYGLSLLAVGATVFRKKQVAFAAGIFQIMLAILGFLEVLRRFFGRGELPDYKWMIGVSFFALLANAYCLFLLQKSKSKEAHIKASLIFTSNDVLINLGVIFAATLVLWLDSGIPDLIIGALIFVLVMIGAMRILKLAK</sequence>
<dbReference type="RefSeq" id="WP_119477689.1">
    <property type="nucleotide sequence ID" value="NZ_QXML01000004.1"/>
</dbReference>
<comment type="caution">
    <text evidence="8">The sequence shown here is derived from an EMBL/GenBank/DDBJ whole genome shotgun (WGS) entry which is preliminary data.</text>
</comment>
<reference evidence="8 9" key="1">
    <citation type="submission" date="2018-09" db="EMBL/GenBank/DDBJ databases">
        <authorList>
            <person name="Wang X."/>
            <person name="Du Z."/>
        </authorList>
    </citation>
    <scope>NUCLEOTIDE SEQUENCE [LARGE SCALE GENOMIC DNA]</scope>
    <source>
        <strain evidence="8 9">N3</strain>
    </source>
</reference>
<keyword evidence="3" id="KW-0813">Transport</keyword>
<gene>
    <name evidence="8" type="ORF">D0X99_10085</name>
</gene>
<feature type="transmembrane region" description="Helical" evidence="6">
    <location>
        <begin position="145"/>
        <end position="165"/>
    </location>
</feature>
<proteinExistence type="predicted"/>
<dbReference type="Gene3D" id="1.20.1510.10">
    <property type="entry name" value="Cation efflux protein transmembrane domain"/>
    <property type="match status" value="1"/>
</dbReference>
<dbReference type="CDD" id="cd00371">
    <property type="entry name" value="HMA"/>
    <property type="match status" value="1"/>
</dbReference>
<feature type="transmembrane region" description="Helical" evidence="6">
    <location>
        <begin position="87"/>
        <end position="109"/>
    </location>
</feature>
<dbReference type="EMBL" id="QXML01000004">
    <property type="protein sequence ID" value="RIW15763.1"/>
    <property type="molecule type" value="Genomic_DNA"/>
</dbReference>
<dbReference type="GO" id="GO:0005385">
    <property type="term" value="F:zinc ion transmembrane transporter activity"/>
    <property type="evidence" value="ECO:0007669"/>
    <property type="project" value="TreeGrafter"/>
</dbReference>
<name>A0A418PS93_9BACT</name>
<keyword evidence="3" id="KW-0406">Ion transport</keyword>
<dbReference type="PANTHER" id="PTHR11562:SF17">
    <property type="entry name" value="RE54080P-RELATED"/>
    <property type="match status" value="1"/>
</dbReference>
<dbReference type="GO" id="GO:0005886">
    <property type="term" value="C:plasma membrane"/>
    <property type="evidence" value="ECO:0007669"/>
    <property type="project" value="TreeGrafter"/>
</dbReference>
<dbReference type="PANTHER" id="PTHR11562">
    <property type="entry name" value="CATION EFFLUX PROTEIN/ ZINC TRANSPORTER"/>
    <property type="match status" value="1"/>
</dbReference>
<feature type="transmembrane region" description="Helical" evidence="6">
    <location>
        <begin position="121"/>
        <end position="140"/>
    </location>
</feature>
<evidence type="ECO:0000256" key="4">
    <source>
        <dbReference type="ARBA" id="ARBA00022989"/>
    </source>
</evidence>
<dbReference type="Proteomes" id="UP000283522">
    <property type="component" value="Unassembled WGS sequence"/>
</dbReference>
<feature type="transmembrane region" description="Helical" evidence="6">
    <location>
        <begin position="177"/>
        <end position="198"/>
    </location>
</feature>
<dbReference type="InterPro" id="IPR006121">
    <property type="entry name" value="HMA_dom"/>
</dbReference>
<dbReference type="SUPFAM" id="SSF55008">
    <property type="entry name" value="HMA, heavy metal-associated domain"/>
    <property type="match status" value="1"/>
</dbReference>
<dbReference type="PROSITE" id="PS50846">
    <property type="entry name" value="HMA_2"/>
    <property type="match status" value="1"/>
</dbReference>
<dbReference type="SUPFAM" id="SSF161111">
    <property type="entry name" value="Cation efflux protein transmembrane domain-like"/>
    <property type="match status" value="1"/>
</dbReference>
<evidence type="ECO:0000256" key="5">
    <source>
        <dbReference type="ARBA" id="ARBA00023136"/>
    </source>
</evidence>
<accession>A0A418PS93</accession>
<keyword evidence="3" id="KW-0862">Zinc</keyword>
<keyword evidence="9" id="KW-1185">Reference proteome</keyword>
<dbReference type="InterPro" id="IPR036163">
    <property type="entry name" value="HMA_dom_sf"/>
</dbReference>
<keyword evidence="4 6" id="KW-1133">Transmembrane helix</keyword>
<feature type="transmembrane region" description="Helical" evidence="6">
    <location>
        <begin position="242"/>
        <end position="260"/>
    </location>
</feature>
<evidence type="ECO:0000256" key="2">
    <source>
        <dbReference type="ARBA" id="ARBA00022692"/>
    </source>
</evidence>
<protein>
    <submittedName>
        <fullName evidence="8">Cation transporter</fullName>
    </submittedName>
</protein>
<evidence type="ECO:0000256" key="6">
    <source>
        <dbReference type="SAM" id="Phobius"/>
    </source>
</evidence>
<comment type="subcellular location">
    <subcellularLocation>
        <location evidence="1">Membrane</location>
        <topology evidence="1">Multi-pass membrane protein</topology>
    </subcellularLocation>
</comment>
<dbReference type="InterPro" id="IPR027469">
    <property type="entry name" value="Cation_efflux_TMD_sf"/>
</dbReference>
<dbReference type="GO" id="GO:0046872">
    <property type="term" value="F:metal ion binding"/>
    <property type="evidence" value="ECO:0007669"/>
    <property type="project" value="InterPro"/>
</dbReference>
<keyword evidence="5 6" id="KW-0472">Membrane</keyword>
<feature type="transmembrane region" description="Helical" evidence="6">
    <location>
        <begin position="219"/>
        <end position="236"/>
    </location>
</feature>